<evidence type="ECO:0000259" key="7">
    <source>
        <dbReference type="PROSITE" id="PS50026"/>
    </source>
</evidence>
<dbReference type="CDD" id="cd00054">
    <property type="entry name" value="EGF_CA"/>
    <property type="match status" value="2"/>
</dbReference>
<dbReference type="AlphaFoldDB" id="A0A177B151"/>
<evidence type="ECO:0000256" key="5">
    <source>
        <dbReference type="SAM" id="Phobius"/>
    </source>
</evidence>
<feature type="signal peptide" evidence="6">
    <location>
        <begin position="1"/>
        <end position="18"/>
    </location>
</feature>
<evidence type="ECO:0000256" key="6">
    <source>
        <dbReference type="SAM" id="SignalP"/>
    </source>
</evidence>
<evidence type="ECO:0000313" key="9">
    <source>
        <dbReference type="Proteomes" id="UP000078046"/>
    </source>
</evidence>
<feature type="domain" description="EGF-like" evidence="7">
    <location>
        <begin position="259"/>
        <end position="294"/>
    </location>
</feature>
<keyword evidence="2" id="KW-0677">Repeat</keyword>
<keyword evidence="9" id="KW-1185">Reference proteome</keyword>
<feature type="domain" description="EGF-like" evidence="7">
    <location>
        <begin position="337"/>
        <end position="373"/>
    </location>
</feature>
<comment type="caution">
    <text evidence="8">The sequence shown here is derived from an EMBL/GenBank/DDBJ whole genome shotgun (WGS) entry which is preliminary data.</text>
</comment>
<keyword evidence="5" id="KW-1133">Transmembrane helix</keyword>
<dbReference type="Proteomes" id="UP000078046">
    <property type="component" value="Unassembled WGS sequence"/>
</dbReference>
<dbReference type="PROSITE" id="PS00022">
    <property type="entry name" value="EGF_1"/>
    <property type="match status" value="3"/>
</dbReference>
<dbReference type="EMBL" id="LWCA01000651">
    <property type="protein sequence ID" value="OAF67472.1"/>
    <property type="molecule type" value="Genomic_DNA"/>
</dbReference>
<evidence type="ECO:0000256" key="1">
    <source>
        <dbReference type="ARBA" id="ARBA00022536"/>
    </source>
</evidence>
<dbReference type="FunFam" id="2.10.25.10:FF:000095">
    <property type="entry name" value="Notch, isoform B"/>
    <property type="match status" value="1"/>
</dbReference>
<feature type="chain" id="PRO_5008056825" description="EGF-like domain-containing protein" evidence="6">
    <location>
        <begin position="19"/>
        <end position="477"/>
    </location>
</feature>
<accession>A0A177B151</accession>
<feature type="disulfide bond" evidence="4">
    <location>
        <begin position="363"/>
        <end position="372"/>
    </location>
</feature>
<dbReference type="InterPro" id="IPR000742">
    <property type="entry name" value="EGF"/>
</dbReference>
<gene>
    <name evidence="8" type="ORF">A3Q56_04790</name>
</gene>
<dbReference type="Pfam" id="PF00008">
    <property type="entry name" value="EGF"/>
    <property type="match status" value="2"/>
</dbReference>
<dbReference type="InterPro" id="IPR051022">
    <property type="entry name" value="Notch_Cell-Fate_Det"/>
</dbReference>
<feature type="transmembrane region" description="Helical" evidence="5">
    <location>
        <begin position="426"/>
        <end position="452"/>
    </location>
</feature>
<protein>
    <recommendedName>
        <fullName evidence="7">EGF-like domain-containing protein</fullName>
    </recommendedName>
</protein>
<evidence type="ECO:0000256" key="3">
    <source>
        <dbReference type="ARBA" id="ARBA00023157"/>
    </source>
</evidence>
<sequence>MLALIFVYSLLISSKAICDFPESIQNNDYYYGSNSSRPIIWKFEKANLILSKTNGYEIVMTCWDKTRDNSKEYILAKYNGSLVCLRIVVKTNSIVFSLIEDISDIDKCKNHKFQTSLNQFLMKKDLYDSPKDTCVFSRADVHGQYLANDEFHCSDDLNSRMSFSMNNININFCNIKERFPLDEIIDGDFSCMGQFSKDDVGEDVMILKSKENDIIYCGFYYIKDAQNMEISFFKGIGANKKIICPNIYDKDDKLIVKLTPKYCEKWCKNSIKCTEKLEGYHCHCKPGYAGNNCNALANEETDPCDSIVCENNSTCSFYQKVTTCDCNSGYYGSTCQYKDLCKNNPCQNGGKCHHIFSDYKCDCLRNFNGTNCENYYKDLYNVEVNETDVVEIVVDCNNCEGDCEKCVEDSDKSNTKSFFARTNLSVMSFSLIIVFVILFIAFLTLGLIYLILKRRNKKNRKNGTTSTDSKETKTLTC</sequence>
<dbReference type="Gene3D" id="2.10.25.10">
    <property type="entry name" value="Laminin"/>
    <property type="match status" value="3"/>
</dbReference>
<dbReference type="PANTHER" id="PTHR24049">
    <property type="entry name" value="CRUMBS FAMILY MEMBER"/>
    <property type="match status" value="1"/>
</dbReference>
<evidence type="ECO:0000256" key="4">
    <source>
        <dbReference type="PROSITE-ProRule" id="PRU00076"/>
    </source>
</evidence>
<organism evidence="8 9">
    <name type="scientific">Intoshia linei</name>
    <dbReference type="NCBI Taxonomy" id="1819745"/>
    <lineage>
        <taxon>Eukaryota</taxon>
        <taxon>Metazoa</taxon>
        <taxon>Spiralia</taxon>
        <taxon>Lophotrochozoa</taxon>
        <taxon>Mesozoa</taxon>
        <taxon>Orthonectida</taxon>
        <taxon>Rhopaluridae</taxon>
        <taxon>Intoshia</taxon>
    </lineage>
</organism>
<evidence type="ECO:0000313" key="8">
    <source>
        <dbReference type="EMBL" id="OAF67472.1"/>
    </source>
</evidence>
<comment type="caution">
    <text evidence="4">Lacks conserved residue(s) required for the propagation of feature annotation.</text>
</comment>
<reference evidence="8 9" key="1">
    <citation type="submission" date="2016-04" db="EMBL/GenBank/DDBJ databases">
        <title>The genome of Intoshia linei affirms orthonectids as highly simplified spiralians.</title>
        <authorList>
            <person name="Mikhailov K.V."/>
            <person name="Slusarev G.S."/>
            <person name="Nikitin M.A."/>
            <person name="Logacheva M.D."/>
            <person name="Penin A."/>
            <person name="Aleoshin V."/>
            <person name="Panchin Y.V."/>
        </authorList>
    </citation>
    <scope>NUCLEOTIDE SEQUENCE [LARGE SCALE GENOMIC DNA]</scope>
    <source>
        <strain evidence="8">Intl2013</strain>
        <tissue evidence="8">Whole animal</tissue>
    </source>
</reference>
<keyword evidence="5" id="KW-0812">Transmembrane</keyword>
<keyword evidence="6" id="KW-0732">Signal</keyword>
<feature type="disulfide bond" evidence="4">
    <location>
        <begin position="263"/>
        <end position="273"/>
    </location>
</feature>
<dbReference type="PROSITE" id="PS50026">
    <property type="entry name" value="EGF_3"/>
    <property type="match status" value="3"/>
</dbReference>
<keyword evidence="5" id="KW-0472">Membrane</keyword>
<name>A0A177B151_9BILA</name>
<keyword evidence="3 4" id="KW-1015">Disulfide bond</keyword>
<evidence type="ECO:0000256" key="2">
    <source>
        <dbReference type="ARBA" id="ARBA00022737"/>
    </source>
</evidence>
<dbReference type="OrthoDB" id="406708at2759"/>
<proteinExistence type="predicted"/>
<dbReference type="PROSITE" id="PS01186">
    <property type="entry name" value="EGF_2"/>
    <property type="match status" value="2"/>
</dbReference>
<dbReference type="SMART" id="SM00181">
    <property type="entry name" value="EGF"/>
    <property type="match status" value="3"/>
</dbReference>
<feature type="domain" description="EGF-like" evidence="7">
    <location>
        <begin position="300"/>
        <end position="336"/>
    </location>
</feature>
<feature type="disulfide bond" evidence="4">
    <location>
        <begin position="284"/>
        <end position="293"/>
    </location>
</feature>
<dbReference type="SUPFAM" id="SSF57196">
    <property type="entry name" value="EGF/Laminin"/>
    <property type="match status" value="3"/>
</dbReference>
<feature type="disulfide bond" evidence="4">
    <location>
        <begin position="326"/>
        <end position="335"/>
    </location>
</feature>
<keyword evidence="1 4" id="KW-0245">EGF-like domain</keyword>